<keyword evidence="1" id="KW-0732">Signal</keyword>
<evidence type="ECO:0000313" key="4">
    <source>
        <dbReference type="Proteomes" id="UP000193391"/>
    </source>
</evidence>
<dbReference type="STRING" id="1293891.TMES_01660"/>
<feature type="domain" description="Oxidoreductase molybdopterin-binding" evidence="2">
    <location>
        <begin position="56"/>
        <end position="132"/>
    </location>
</feature>
<keyword evidence="4" id="KW-1185">Reference proteome</keyword>
<comment type="caution">
    <text evidence="3">The sequence shown here is derived from an EMBL/GenBank/DDBJ whole genome shotgun (WGS) entry which is preliminary data.</text>
</comment>
<dbReference type="SUPFAM" id="SSF56524">
    <property type="entry name" value="Oxidoreductase molybdopterin-binding domain"/>
    <property type="match status" value="1"/>
</dbReference>
<reference evidence="3 4" key="1">
    <citation type="submission" date="2014-03" db="EMBL/GenBank/DDBJ databases">
        <title>The draft genome sequence of Thalassospira mesophila JCM 18969.</title>
        <authorList>
            <person name="Lai Q."/>
            <person name="Shao Z."/>
        </authorList>
    </citation>
    <scope>NUCLEOTIDE SEQUENCE [LARGE SCALE GENOMIC DNA]</scope>
    <source>
        <strain evidence="3 4">JCM 18969</strain>
    </source>
</reference>
<dbReference type="Proteomes" id="UP000193391">
    <property type="component" value="Unassembled WGS sequence"/>
</dbReference>
<accession>A0A1Y2L718</accession>
<dbReference type="AlphaFoldDB" id="A0A1Y2L718"/>
<organism evidence="3 4">
    <name type="scientific">Thalassospira mesophila</name>
    <dbReference type="NCBI Taxonomy" id="1293891"/>
    <lineage>
        <taxon>Bacteria</taxon>
        <taxon>Pseudomonadati</taxon>
        <taxon>Pseudomonadota</taxon>
        <taxon>Alphaproteobacteria</taxon>
        <taxon>Rhodospirillales</taxon>
        <taxon>Thalassospiraceae</taxon>
        <taxon>Thalassospira</taxon>
    </lineage>
</organism>
<proteinExistence type="predicted"/>
<feature type="chain" id="PRO_5012260189" description="Oxidoreductase molybdopterin-binding domain-containing protein" evidence="1">
    <location>
        <begin position="26"/>
        <end position="159"/>
    </location>
</feature>
<dbReference type="InterPro" id="IPR036374">
    <property type="entry name" value="OxRdtase_Mopterin-bd_sf"/>
</dbReference>
<evidence type="ECO:0000259" key="2">
    <source>
        <dbReference type="Pfam" id="PF00174"/>
    </source>
</evidence>
<dbReference type="EMBL" id="JFKA01000001">
    <property type="protein sequence ID" value="OSQ40948.1"/>
    <property type="molecule type" value="Genomic_DNA"/>
</dbReference>
<evidence type="ECO:0000313" key="3">
    <source>
        <dbReference type="EMBL" id="OSQ40948.1"/>
    </source>
</evidence>
<sequence length="159" mass="17793">MKLLTKMAFAVMLAVIMLPGGAAQAHNELTVINAAGSKTVLFYKDLVKLPVTEIETNTPWTAGKHVFKGVLFADLFKKFGITEEEVLVSALNDYSVTIPVSELTENGAILAYQLDGKTMSIREKGPYWVIFPFDRDPSFQTDRYWSYAVWQVKLIDAQP</sequence>
<dbReference type="Gene3D" id="3.90.420.10">
    <property type="entry name" value="Oxidoreductase, molybdopterin-binding domain"/>
    <property type="match status" value="1"/>
</dbReference>
<feature type="signal peptide" evidence="1">
    <location>
        <begin position="1"/>
        <end position="25"/>
    </location>
</feature>
<protein>
    <recommendedName>
        <fullName evidence="2">Oxidoreductase molybdopterin-binding domain-containing protein</fullName>
    </recommendedName>
</protein>
<evidence type="ECO:0000256" key="1">
    <source>
        <dbReference type="SAM" id="SignalP"/>
    </source>
</evidence>
<name>A0A1Y2L718_9PROT</name>
<gene>
    <name evidence="3" type="ORF">TMES_01660</name>
</gene>
<dbReference type="Pfam" id="PF00174">
    <property type="entry name" value="Oxidored_molyb"/>
    <property type="match status" value="1"/>
</dbReference>
<dbReference type="InterPro" id="IPR000572">
    <property type="entry name" value="OxRdtase_Mopterin-bd_dom"/>
</dbReference>